<keyword evidence="1" id="KW-0812">Transmembrane</keyword>
<keyword evidence="1" id="KW-0472">Membrane</keyword>
<dbReference type="STRING" id="675864.SAMN04489747_3958"/>
<name>A0A1G7EIK6_9ACTN</name>
<keyword evidence="3" id="KW-0540">Nuclease</keyword>
<dbReference type="InterPro" id="IPR036691">
    <property type="entry name" value="Endo/exonu/phosph_ase_sf"/>
</dbReference>
<keyword evidence="3" id="KW-0269">Exonuclease</keyword>
<dbReference type="Pfam" id="PF03372">
    <property type="entry name" value="Exo_endo_phos"/>
    <property type="match status" value="1"/>
</dbReference>
<evidence type="ECO:0000313" key="4">
    <source>
        <dbReference type="Proteomes" id="UP000198546"/>
    </source>
</evidence>
<evidence type="ECO:0000256" key="1">
    <source>
        <dbReference type="SAM" id="Phobius"/>
    </source>
</evidence>
<organism evidence="3 4">
    <name type="scientific">Auraticoccus monumenti</name>
    <dbReference type="NCBI Taxonomy" id="675864"/>
    <lineage>
        <taxon>Bacteria</taxon>
        <taxon>Bacillati</taxon>
        <taxon>Actinomycetota</taxon>
        <taxon>Actinomycetes</taxon>
        <taxon>Propionibacteriales</taxon>
        <taxon>Propionibacteriaceae</taxon>
        <taxon>Auraticoccus</taxon>
    </lineage>
</organism>
<feature type="transmembrane region" description="Helical" evidence="1">
    <location>
        <begin position="101"/>
        <end position="119"/>
    </location>
</feature>
<accession>A0A1G7EIK6</accession>
<keyword evidence="3" id="KW-0378">Hydrolase</keyword>
<keyword evidence="3" id="KW-0255">Endonuclease</keyword>
<keyword evidence="1" id="KW-1133">Transmembrane helix</keyword>
<dbReference type="GO" id="GO:0004527">
    <property type="term" value="F:exonuclease activity"/>
    <property type="evidence" value="ECO:0007669"/>
    <property type="project" value="UniProtKB-KW"/>
</dbReference>
<gene>
    <name evidence="3" type="ORF">SAMN04489747_3958</name>
</gene>
<feature type="domain" description="Endonuclease/exonuclease/phosphatase" evidence="2">
    <location>
        <begin position="138"/>
        <end position="339"/>
    </location>
</feature>
<dbReference type="SUPFAM" id="SSF56219">
    <property type="entry name" value="DNase I-like"/>
    <property type="match status" value="1"/>
</dbReference>
<reference evidence="3 4" key="1">
    <citation type="submission" date="2016-10" db="EMBL/GenBank/DDBJ databases">
        <authorList>
            <person name="de Groot N.N."/>
        </authorList>
    </citation>
    <scope>NUCLEOTIDE SEQUENCE [LARGE SCALE GENOMIC DNA]</scope>
    <source>
        <strain evidence="3 4">MON 2.2</strain>
    </source>
</reference>
<dbReference type="InterPro" id="IPR005135">
    <property type="entry name" value="Endo/exonuclease/phosphatase"/>
</dbReference>
<evidence type="ECO:0000313" key="3">
    <source>
        <dbReference type="EMBL" id="SDE63494.1"/>
    </source>
</evidence>
<dbReference type="GO" id="GO:0004519">
    <property type="term" value="F:endonuclease activity"/>
    <property type="evidence" value="ECO:0007669"/>
    <property type="project" value="UniProtKB-KW"/>
</dbReference>
<evidence type="ECO:0000259" key="2">
    <source>
        <dbReference type="Pfam" id="PF03372"/>
    </source>
</evidence>
<dbReference type="EMBL" id="LT629688">
    <property type="protein sequence ID" value="SDE63494.1"/>
    <property type="molecule type" value="Genomic_DNA"/>
</dbReference>
<dbReference type="Proteomes" id="UP000198546">
    <property type="component" value="Chromosome i"/>
</dbReference>
<protein>
    <submittedName>
        <fullName evidence="3">Uncharacterized conserved protein YafD, endonuclease/exonuclease/phosphatase (EEP) superfamily</fullName>
    </submittedName>
</protein>
<feature type="transmembrane region" description="Helical" evidence="1">
    <location>
        <begin position="69"/>
        <end position="94"/>
    </location>
</feature>
<keyword evidence="4" id="KW-1185">Reference proteome</keyword>
<feature type="transmembrane region" description="Helical" evidence="1">
    <location>
        <begin position="35"/>
        <end position="57"/>
    </location>
</feature>
<dbReference type="AlphaFoldDB" id="A0A1G7EIK6"/>
<dbReference type="Gene3D" id="3.60.10.10">
    <property type="entry name" value="Endonuclease/exonuclease/phosphatase"/>
    <property type="match status" value="1"/>
</dbReference>
<proteinExistence type="predicted"/>
<sequence length="350" mass="35928">MDDAGARPEPVDGLGGLRFTGAVRRRRGLPGAVSALVWVLCLPLLAAGAVSTVLSVWPDLQLRGPLALLASFVPLGVLAAAVAAVLLLVLALFARHRAPHAVGLLLAMTLVAVPLAPTVPPLVVGPPAQPGIGLDVVSLNLLAGQADPVAVSRAAAGTDVLVLVECTPEALSALLEAGLAQELPHRSGGGAGAYDGAVVLSRYPLETVEVLSLSFQQRLVRIDAPGTGPVSVLAAHPLSPFGGTEVWAEEHDRLIALARAAEPPVVVAGDLNAVDQHVVMHRWREAGFTDVGHAAGAGWVRTWPADRRYPPVLGIDHVLTGPGLRGVELSTFDAPGTDHLGLRAVVATAG</sequence>